<feature type="domain" description="Nitroreductase" evidence="2">
    <location>
        <begin position="392"/>
        <end position="498"/>
    </location>
</feature>
<dbReference type="Proteomes" id="UP000693672">
    <property type="component" value="Unassembled WGS sequence"/>
</dbReference>
<dbReference type="PANTHER" id="PTHR43745:SF2">
    <property type="entry name" value="NITROREDUCTASE MJ1384-RELATED"/>
    <property type="match status" value="1"/>
</dbReference>
<protein>
    <recommendedName>
        <fullName evidence="2">Nitroreductase domain-containing protein</fullName>
    </recommendedName>
</protein>
<dbReference type="InterPro" id="IPR020051">
    <property type="entry name" value="SagB-type_dehydrogenase"/>
</dbReference>
<feature type="domain" description="Nitroreductase" evidence="2">
    <location>
        <begin position="72"/>
        <end position="234"/>
    </location>
</feature>
<accession>A0A916NF16</accession>
<reference evidence="3" key="1">
    <citation type="submission" date="2021-06" db="EMBL/GenBank/DDBJ databases">
        <authorList>
            <person name="Criscuolo A."/>
        </authorList>
    </citation>
    <scope>NUCLEOTIDE SEQUENCE</scope>
    <source>
        <strain evidence="3">CIP111600</strain>
    </source>
</reference>
<sequence length="524" mass="58088">MTPEQFVRSLHADSQEPASPADQVDWNDAPLAYKLYRGLPVIPLCAEVPLSEGGGIRSVSSLDAIGYMLWHAYGISRVDQYRSTAPDGLTYEPMQTYRRFVPSGGGLYPNELYIYLRTTEAPAGIYHYDAAHHRLSLLRDGVFDSCISQALGNRCDVSQCTGVVLVSVMFWKNVFKYHQFAYRLQGLDTGVLIGQLLESSRRFGFETGVCFQFLDRALHHLLGLDEQEESVYAVIPFSTRPAASWFQRTVPEEGAADAAELSRELPAVRHEHYVRSQNIKPYPLLTRMNEAAMHASTAAFRCAGAVRHRDPGAQAVYLPIGDRRPRDFFAYCRMRQSPEADFVLRRVPLQDLAALLQVTAGSAQVRTDLTPPGGPAAPRLSLYCTVYNVVGVADGAYRYDAAAHMLRCVLPGDHRSRLQAGMTMDNVNLFQVPLCFHVAGDQDYGMRELGPRGYRIQQMEAGMLVHRLLLAASDAGMGGRPLLGYAPSVIDELYRLGDQGTTALIQIPVGPYRGRPRLEGSLRG</sequence>
<dbReference type="Pfam" id="PF00881">
    <property type="entry name" value="Nitroreductase"/>
    <property type="match status" value="2"/>
</dbReference>
<evidence type="ECO:0000256" key="1">
    <source>
        <dbReference type="SAM" id="MobiDB-lite"/>
    </source>
</evidence>
<dbReference type="CDD" id="cd02142">
    <property type="entry name" value="McbC_SagB-like_oxidoreductase"/>
    <property type="match status" value="1"/>
</dbReference>
<dbReference type="RefSeq" id="WP_218090146.1">
    <property type="nucleotide sequence ID" value="NZ_CAJVAS010000001.1"/>
</dbReference>
<dbReference type="InterPro" id="IPR052544">
    <property type="entry name" value="Bacteriocin_Proc_Enz"/>
</dbReference>
<name>A0A916NF16_9BACL</name>
<proteinExistence type="predicted"/>
<dbReference type="AlphaFoldDB" id="A0A916NF16"/>
<gene>
    <name evidence="3" type="ORF">PAESOLCIP111_00330</name>
</gene>
<keyword evidence="4" id="KW-1185">Reference proteome</keyword>
<comment type="caution">
    <text evidence="3">The sequence shown here is derived from an EMBL/GenBank/DDBJ whole genome shotgun (WGS) entry which is preliminary data.</text>
</comment>
<dbReference type="PANTHER" id="PTHR43745">
    <property type="entry name" value="NITROREDUCTASE MJ1384-RELATED"/>
    <property type="match status" value="1"/>
</dbReference>
<dbReference type="EMBL" id="CAJVAS010000001">
    <property type="protein sequence ID" value="CAG7599678.1"/>
    <property type="molecule type" value="Genomic_DNA"/>
</dbReference>
<evidence type="ECO:0000313" key="3">
    <source>
        <dbReference type="EMBL" id="CAG7599678.1"/>
    </source>
</evidence>
<evidence type="ECO:0000259" key="2">
    <source>
        <dbReference type="Pfam" id="PF00881"/>
    </source>
</evidence>
<organism evidence="3 4">
    <name type="scientific">Paenibacillus solanacearum</name>
    <dbReference type="NCBI Taxonomy" id="2048548"/>
    <lineage>
        <taxon>Bacteria</taxon>
        <taxon>Bacillati</taxon>
        <taxon>Bacillota</taxon>
        <taxon>Bacilli</taxon>
        <taxon>Bacillales</taxon>
        <taxon>Paenibacillaceae</taxon>
        <taxon>Paenibacillus</taxon>
    </lineage>
</organism>
<feature type="region of interest" description="Disordered" evidence="1">
    <location>
        <begin position="1"/>
        <end position="23"/>
    </location>
</feature>
<dbReference type="InterPro" id="IPR029479">
    <property type="entry name" value="Nitroreductase"/>
</dbReference>
<dbReference type="NCBIfam" id="TIGR03605">
    <property type="entry name" value="antibiot_sagB"/>
    <property type="match status" value="1"/>
</dbReference>
<evidence type="ECO:0000313" key="4">
    <source>
        <dbReference type="Proteomes" id="UP000693672"/>
    </source>
</evidence>